<feature type="transmembrane region" description="Helical" evidence="1">
    <location>
        <begin position="295"/>
        <end position="321"/>
    </location>
</feature>
<dbReference type="CDD" id="cd06127">
    <property type="entry name" value="DEDDh"/>
    <property type="match status" value="1"/>
</dbReference>
<evidence type="ECO:0000313" key="3">
    <source>
        <dbReference type="EMBL" id="CAF1344262.1"/>
    </source>
</evidence>
<comment type="caution">
    <text evidence="3">The sequence shown here is derived from an EMBL/GenBank/DDBJ whole genome shotgun (WGS) entry which is preliminary data.</text>
</comment>
<gene>
    <name evidence="3" type="ORF">EDS130_LOCUS32911</name>
</gene>
<dbReference type="FunFam" id="3.30.420.10:FF:000045">
    <property type="entry name" value="3'-5' exonuclease DinG"/>
    <property type="match status" value="1"/>
</dbReference>
<dbReference type="Proteomes" id="UP000663852">
    <property type="component" value="Unassembled WGS sequence"/>
</dbReference>
<evidence type="ECO:0000259" key="2">
    <source>
        <dbReference type="SMART" id="SM00479"/>
    </source>
</evidence>
<dbReference type="AlphaFoldDB" id="A0A815GXF6"/>
<feature type="transmembrane region" description="Helical" evidence="1">
    <location>
        <begin position="216"/>
        <end position="238"/>
    </location>
</feature>
<accession>A0A815GXF6</accession>
<dbReference type="Pfam" id="PF00929">
    <property type="entry name" value="RNase_T"/>
    <property type="match status" value="1"/>
</dbReference>
<dbReference type="GO" id="GO:0005829">
    <property type="term" value="C:cytosol"/>
    <property type="evidence" value="ECO:0007669"/>
    <property type="project" value="TreeGrafter"/>
</dbReference>
<dbReference type="PANTHER" id="PTHR30231:SF37">
    <property type="entry name" value="EXODEOXYRIBONUCLEASE 10"/>
    <property type="match status" value="1"/>
</dbReference>
<feature type="transmembrane region" description="Helical" evidence="1">
    <location>
        <begin position="173"/>
        <end position="196"/>
    </location>
</feature>
<dbReference type="NCBIfam" id="NF006615">
    <property type="entry name" value="PRK09182.1"/>
    <property type="match status" value="1"/>
</dbReference>
<organism evidence="3 4">
    <name type="scientific">Adineta ricciae</name>
    <name type="common">Rotifer</name>
    <dbReference type="NCBI Taxonomy" id="249248"/>
    <lineage>
        <taxon>Eukaryota</taxon>
        <taxon>Metazoa</taxon>
        <taxon>Spiralia</taxon>
        <taxon>Gnathifera</taxon>
        <taxon>Rotifera</taxon>
        <taxon>Eurotatoria</taxon>
        <taxon>Bdelloidea</taxon>
        <taxon>Adinetida</taxon>
        <taxon>Adinetidae</taxon>
        <taxon>Adineta</taxon>
    </lineage>
</organism>
<dbReference type="InterPro" id="IPR013520">
    <property type="entry name" value="Ribonucl_H"/>
</dbReference>
<feature type="domain" description="Exonuclease" evidence="2">
    <location>
        <begin position="426"/>
        <end position="591"/>
    </location>
</feature>
<evidence type="ECO:0000256" key="1">
    <source>
        <dbReference type="SAM" id="Phobius"/>
    </source>
</evidence>
<name>A0A815GXF6_ADIRI</name>
<dbReference type="OrthoDB" id="10250935at2759"/>
<feature type="transmembrane region" description="Helical" evidence="1">
    <location>
        <begin position="250"/>
        <end position="274"/>
    </location>
</feature>
<evidence type="ECO:0000313" key="4">
    <source>
        <dbReference type="Proteomes" id="UP000663852"/>
    </source>
</evidence>
<dbReference type="EMBL" id="CAJNOJ010000257">
    <property type="protein sequence ID" value="CAF1344262.1"/>
    <property type="molecule type" value="Genomic_DNA"/>
</dbReference>
<dbReference type="SUPFAM" id="SSF53098">
    <property type="entry name" value="Ribonuclease H-like"/>
    <property type="match status" value="1"/>
</dbReference>
<feature type="transmembrane region" description="Helical" evidence="1">
    <location>
        <begin position="31"/>
        <end position="47"/>
    </location>
</feature>
<protein>
    <recommendedName>
        <fullName evidence="2">Exonuclease domain-containing protein</fullName>
    </recommendedName>
</protein>
<keyword evidence="1" id="KW-1133">Transmembrane helix</keyword>
<dbReference type="SMART" id="SM00479">
    <property type="entry name" value="EXOIII"/>
    <property type="match status" value="1"/>
</dbReference>
<keyword evidence="1" id="KW-0472">Membrane</keyword>
<sequence>MNKNGTSGPIPIYHQNANPLLYTLDQDHMNIQPYWIMILQIAAFQLFSRFRHLIKYRVFSTTLEIGLLRWAILKQLKTVKPLVEKFDVFFGNALHNPGLIRAELINEMERIKRNTHKTNERFYRKIDFNIIDYIFHGLPVLGHAIWYCIIQSSCMSAERATPWNCYNAFGYRLFNYVFVSYWNFSSVFYVQLMAFVLKDVHKLNLPKKKPKSIIKYVIYTITIGLYFITWAFAGALLLPYMITHVIPMAFAYGFMVVIYICLWVAFLCFSQILAALPKMTRIIFYIFLPRSLESAFYPISAFLYSLALFSYTFPILLTVFYNYSQYLYYGENFIYTMSNEFNSRDTETYFAIFRNSTSTISILMAEFVTKSQRMLNSLESGINSLTITDEETSALKLEATGKYRVLRLLSTPLKCIDRLPTENEKVGIVLDVETTGLNSQIDDVIELGMIKFIYKDCGDISDIIGIFDELNEPRQPVPEFITKLTKITNEMLKGKKICIATVNEFIGNADLIIAHNAAFDRPFCENLSDEFSRKRWACSMNEIKWFDYGFESLKLKYLLVELGYFYQSHRALNDTYAVLKLLSTQLPDKQETGLAHLLEFSNRTTVLIRAIQFPYKYKDNLKQRGYKWCENNKNEKFWWTEVSLDKKDDELRFLKEDKFNYRVEPKLTTISALERYKSWQKLL</sequence>
<feature type="transmembrane region" description="Helical" evidence="1">
    <location>
        <begin position="130"/>
        <end position="153"/>
    </location>
</feature>
<dbReference type="GO" id="GO:0008408">
    <property type="term" value="F:3'-5' exonuclease activity"/>
    <property type="evidence" value="ECO:0007669"/>
    <property type="project" value="TreeGrafter"/>
</dbReference>
<reference evidence="3" key="1">
    <citation type="submission" date="2021-02" db="EMBL/GenBank/DDBJ databases">
        <authorList>
            <person name="Nowell W R."/>
        </authorList>
    </citation>
    <scope>NUCLEOTIDE SEQUENCE</scope>
</reference>
<dbReference type="PANTHER" id="PTHR30231">
    <property type="entry name" value="DNA POLYMERASE III SUBUNIT EPSILON"/>
    <property type="match status" value="1"/>
</dbReference>
<keyword evidence="1" id="KW-0812">Transmembrane</keyword>
<dbReference type="InterPro" id="IPR012337">
    <property type="entry name" value="RNaseH-like_sf"/>
</dbReference>
<dbReference type="Gene3D" id="3.30.420.10">
    <property type="entry name" value="Ribonuclease H-like superfamily/Ribonuclease H"/>
    <property type="match status" value="1"/>
</dbReference>
<proteinExistence type="predicted"/>
<dbReference type="GO" id="GO:0003676">
    <property type="term" value="F:nucleic acid binding"/>
    <property type="evidence" value="ECO:0007669"/>
    <property type="project" value="InterPro"/>
</dbReference>
<dbReference type="InterPro" id="IPR036397">
    <property type="entry name" value="RNaseH_sf"/>
</dbReference>
<dbReference type="GO" id="GO:0045004">
    <property type="term" value="P:DNA replication proofreading"/>
    <property type="evidence" value="ECO:0007669"/>
    <property type="project" value="TreeGrafter"/>
</dbReference>